<reference evidence="2 3" key="1">
    <citation type="submission" date="2018-06" db="EMBL/GenBank/DDBJ databases">
        <title>Whole genome sequencing of Candida tropicalis (genome annotated by CSBL at Korea University).</title>
        <authorList>
            <person name="Ahn J."/>
        </authorList>
    </citation>
    <scope>NUCLEOTIDE SEQUENCE [LARGE SCALE GENOMIC DNA]</scope>
    <source>
        <strain evidence="2 3">ATCC 20962</strain>
    </source>
</reference>
<dbReference type="AlphaFoldDB" id="A0A367YAR4"/>
<comment type="caution">
    <text evidence="2">The sequence shown here is derived from an EMBL/GenBank/DDBJ whole genome shotgun (WGS) entry which is preliminary data.</text>
</comment>
<dbReference type="EMBL" id="QLNQ01000025">
    <property type="protein sequence ID" value="RCK62963.1"/>
    <property type="molecule type" value="Genomic_DNA"/>
</dbReference>
<accession>A0A367YAR4</accession>
<keyword evidence="3" id="KW-1185">Reference proteome</keyword>
<protein>
    <submittedName>
        <fullName evidence="2">Uncharacterized protein</fullName>
    </submittedName>
</protein>
<feature type="compositionally biased region" description="Low complexity" evidence="1">
    <location>
        <begin position="27"/>
        <end position="43"/>
    </location>
</feature>
<evidence type="ECO:0000313" key="3">
    <source>
        <dbReference type="Proteomes" id="UP000253472"/>
    </source>
</evidence>
<dbReference type="OrthoDB" id="4015904at2759"/>
<organism evidence="2 3">
    <name type="scientific">Candida viswanathii</name>
    <dbReference type="NCBI Taxonomy" id="5486"/>
    <lineage>
        <taxon>Eukaryota</taxon>
        <taxon>Fungi</taxon>
        <taxon>Dikarya</taxon>
        <taxon>Ascomycota</taxon>
        <taxon>Saccharomycotina</taxon>
        <taxon>Pichiomycetes</taxon>
        <taxon>Debaryomycetaceae</taxon>
        <taxon>Candida/Lodderomyces clade</taxon>
        <taxon>Candida</taxon>
    </lineage>
</organism>
<sequence length="79" mass="8609">MMSNNNFLELSTEVSEPFIIPNVSPVSSPRLASKSARASSKLPTMGTDKVNPLVAIEEQHEDVDPTLISTRKLSVLDLN</sequence>
<name>A0A367YAR4_9ASCO</name>
<feature type="region of interest" description="Disordered" evidence="1">
    <location>
        <begin position="26"/>
        <end position="47"/>
    </location>
</feature>
<dbReference type="InterPro" id="IPR054415">
    <property type="entry name" value="SPO24"/>
</dbReference>
<dbReference type="Proteomes" id="UP000253472">
    <property type="component" value="Unassembled WGS sequence"/>
</dbReference>
<proteinExistence type="predicted"/>
<evidence type="ECO:0000313" key="2">
    <source>
        <dbReference type="EMBL" id="RCK62963.1"/>
    </source>
</evidence>
<evidence type="ECO:0000256" key="1">
    <source>
        <dbReference type="SAM" id="MobiDB-lite"/>
    </source>
</evidence>
<gene>
    <name evidence="2" type="ORF">Cantr_09224</name>
</gene>
<dbReference type="Pfam" id="PF22044">
    <property type="entry name" value="SPO24"/>
    <property type="match status" value="1"/>
</dbReference>